<evidence type="ECO:0000313" key="4">
    <source>
        <dbReference type="Proteomes" id="UP001219355"/>
    </source>
</evidence>
<dbReference type="Proteomes" id="UP001219355">
    <property type="component" value="Chromosome 2"/>
</dbReference>
<name>A0AAF0DGJ2_9EURO</name>
<feature type="signal peptide" evidence="2">
    <location>
        <begin position="1"/>
        <end position="20"/>
    </location>
</feature>
<evidence type="ECO:0008006" key="5">
    <source>
        <dbReference type="Google" id="ProtNLM"/>
    </source>
</evidence>
<organism evidence="3 4">
    <name type="scientific">Emydomyces testavorans</name>
    <dbReference type="NCBI Taxonomy" id="2070801"/>
    <lineage>
        <taxon>Eukaryota</taxon>
        <taxon>Fungi</taxon>
        <taxon>Dikarya</taxon>
        <taxon>Ascomycota</taxon>
        <taxon>Pezizomycotina</taxon>
        <taxon>Eurotiomycetes</taxon>
        <taxon>Eurotiomycetidae</taxon>
        <taxon>Onygenales</taxon>
        <taxon>Nannizziopsiaceae</taxon>
        <taxon>Emydomyces</taxon>
    </lineage>
</organism>
<dbReference type="AlphaFoldDB" id="A0AAF0DGJ2"/>
<evidence type="ECO:0000256" key="2">
    <source>
        <dbReference type="SAM" id="SignalP"/>
    </source>
</evidence>
<keyword evidence="4" id="KW-1185">Reference proteome</keyword>
<proteinExistence type="predicted"/>
<keyword evidence="2" id="KW-0732">Signal</keyword>
<gene>
    <name evidence="3" type="ORF">PRK78_003722</name>
</gene>
<dbReference type="EMBL" id="CP120628">
    <property type="protein sequence ID" value="WEW58254.1"/>
    <property type="molecule type" value="Genomic_DNA"/>
</dbReference>
<evidence type="ECO:0000256" key="1">
    <source>
        <dbReference type="SAM" id="MobiDB-lite"/>
    </source>
</evidence>
<feature type="chain" id="PRO_5042156495" description="Secreted protein" evidence="2">
    <location>
        <begin position="21"/>
        <end position="134"/>
    </location>
</feature>
<accession>A0AAF0DGJ2</accession>
<protein>
    <recommendedName>
        <fullName evidence="5">Secreted protein</fullName>
    </recommendedName>
</protein>
<sequence>MQSKLCISATLSILAAFVATNPISPVVSQVSPLVAPTAPEVKSASVAISTIQTEIWTDTLTTSAIPTKQGSKGPEATSVPPAVATSSVLDPDVLLNEEEEEIAANGRKPCFMEQKRMDEVCSKSPNCLCGKKKQ</sequence>
<feature type="region of interest" description="Disordered" evidence="1">
    <location>
        <begin position="62"/>
        <end position="83"/>
    </location>
</feature>
<evidence type="ECO:0000313" key="3">
    <source>
        <dbReference type="EMBL" id="WEW58254.1"/>
    </source>
</evidence>
<reference evidence="3" key="1">
    <citation type="submission" date="2023-03" db="EMBL/GenBank/DDBJ databases">
        <title>Emydomyces testavorans Genome Sequence.</title>
        <authorList>
            <person name="Hoyer L."/>
        </authorList>
    </citation>
    <scope>NUCLEOTIDE SEQUENCE</scope>
    <source>
        <strain evidence="3">16-2883</strain>
    </source>
</reference>